<organism evidence="12 13">
    <name type="scientific">Granulosicoccus antarcticus IMCC3135</name>
    <dbReference type="NCBI Taxonomy" id="1192854"/>
    <lineage>
        <taxon>Bacteria</taxon>
        <taxon>Pseudomonadati</taxon>
        <taxon>Pseudomonadota</taxon>
        <taxon>Gammaproteobacteria</taxon>
        <taxon>Chromatiales</taxon>
        <taxon>Granulosicoccaceae</taxon>
        <taxon>Granulosicoccus</taxon>
    </lineage>
</organism>
<dbReference type="CDD" id="cd12833">
    <property type="entry name" value="ZntB-like_1"/>
    <property type="match status" value="1"/>
</dbReference>
<dbReference type="Gene3D" id="1.20.58.340">
    <property type="entry name" value="Magnesium transport protein CorA, transmembrane region"/>
    <property type="match status" value="2"/>
</dbReference>
<dbReference type="GO" id="GO:0000287">
    <property type="term" value="F:magnesium ion binding"/>
    <property type="evidence" value="ECO:0007669"/>
    <property type="project" value="TreeGrafter"/>
</dbReference>
<dbReference type="PANTHER" id="PTHR46494">
    <property type="entry name" value="CORA FAMILY METAL ION TRANSPORTER (EUROFUNG)"/>
    <property type="match status" value="1"/>
</dbReference>
<evidence type="ECO:0000256" key="7">
    <source>
        <dbReference type="ARBA" id="ARBA00022833"/>
    </source>
</evidence>
<evidence type="ECO:0000256" key="2">
    <source>
        <dbReference type="ARBA" id="ARBA00009765"/>
    </source>
</evidence>
<evidence type="ECO:0000256" key="5">
    <source>
        <dbReference type="ARBA" id="ARBA00022519"/>
    </source>
</evidence>
<dbReference type="Pfam" id="PF01544">
    <property type="entry name" value="CorA"/>
    <property type="match status" value="1"/>
</dbReference>
<evidence type="ECO:0000256" key="9">
    <source>
        <dbReference type="ARBA" id="ARBA00023065"/>
    </source>
</evidence>
<evidence type="ECO:0000313" key="12">
    <source>
        <dbReference type="EMBL" id="ASJ70158.1"/>
    </source>
</evidence>
<dbReference type="InterPro" id="IPR045863">
    <property type="entry name" value="CorA_TM1_TM2"/>
</dbReference>
<keyword evidence="8 11" id="KW-1133">Transmembrane helix</keyword>
<dbReference type="KEGG" id="gai:IMCC3135_00135"/>
<reference evidence="12 13" key="1">
    <citation type="submission" date="2016-12" db="EMBL/GenBank/DDBJ databases">
        <authorList>
            <person name="Song W.-J."/>
            <person name="Kurnit D.M."/>
        </authorList>
    </citation>
    <scope>NUCLEOTIDE SEQUENCE [LARGE SCALE GENOMIC DNA]</scope>
    <source>
        <strain evidence="12 13">IMCC3135</strain>
    </source>
</reference>
<protein>
    <submittedName>
        <fullName evidence="12">Zinc transport protein ZntB</fullName>
    </submittedName>
</protein>
<dbReference type="InterPro" id="IPR045861">
    <property type="entry name" value="CorA_cytoplasmic_dom"/>
</dbReference>
<evidence type="ECO:0000256" key="10">
    <source>
        <dbReference type="ARBA" id="ARBA00023136"/>
    </source>
</evidence>
<comment type="similarity">
    <text evidence="2">Belongs to the CorA metal ion transporter (MIT) (TC 1.A.35) family.</text>
</comment>
<keyword evidence="13" id="KW-1185">Reference proteome</keyword>
<feature type="transmembrane region" description="Helical" evidence="11">
    <location>
        <begin position="260"/>
        <end position="282"/>
    </location>
</feature>
<dbReference type="SUPFAM" id="SSF143865">
    <property type="entry name" value="CorA soluble domain-like"/>
    <property type="match status" value="1"/>
</dbReference>
<comment type="subcellular location">
    <subcellularLocation>
        <location evidence="1">Cell membrane</location>
        <topology evidence="1">Multi-pass membrane protein</topology>
    </subcellularLocation>
</comment>
<keyword evidence="7" id="KW-0862">Zinc</keyword>
<dbReference type="Proteomes" id="UP000250079">
    <property type="component" value="Chromosome"/>
</dbReference>
<dbReference type="GO" id="GO:0005886">
    <property type="term" value="C:plasma membrane"/>
    <property type="evidence" value="ECO:0007669"/>
    <property type="project" value="UniProtKB-SubCell"/>
</dbReference>
<keyword evidence="4" id="KW-1003">Cell membrane</keyword>
<dbReference type="OrthoDB" id="9803484at2"/>
<keyword evidence="9" id="KW-0406">Ion transport</keyword>
<proteinExistence type="inferred from homology"/>
<sequence length="320" mass="36303">MIFGFSVQADGRVIELDWEAVKQLDVIGVNQWHWVHLNRLSPEAQAWLRERGAPDDQVLAALLQEDTRPRIVRHEDGFLLNLRGVNLNDGANPEDMISLRMWATEHYVITTRAHRILAAEDVRDLFRAGNPPDSSGSLISLIVKRLVARMGPVIAEMDDEVDELEEQLLTTSTTTSRASVSAFRRMVVTLRRYMSPQREALAGFLRDSDEFLVGDDRHSLRDSQDALIRLLEDLDMIRERALLLQEQIVEQRGEAMNARLFVLSVISAVFLPLGFFTGLFGVNVAGMPGVENPLAFGMLCLAMVLFALLIVWLFRRLRWI</sequence>
<dbReference type="EMBL" id="CP018632">
    <property type="protein sequence ID" value="ASJ70158.1"/>
    <property type="molecule type" value="Genomic_DNA"/>
</dbReference>
<evidence type="ECO:0000256" key="8">
    <source>
        <dbReference type="ARBA" id="ARBA00022989"/>
    </source>
</evidence>
<keyword evidence="5" id="KW-0997">Cell inner membrane</keyword>
<evidence type="ECO:0000256" key="1">
    <source>
        <dbReference type="ARBA" id="ARBA00004651"/>
    </source>
</evidence>
<keyword evidence="10 11" id="KW-0472">Membrane</keyword>
<evidence type="ECO:0000256" key="4">
    <source>
        <dbReference type="ARBA" id="ARBA00022475"/>
    </source>
</evidence>
<name>A0A2Z2NJU7_9GAMM</name>
<dbReference type="GO" id="GO:0015087">
    <property type="term" value="F:cobalt ion transmembrane transporter activity"/>
    <property type="evidence" value="ECO:0007669"/>
    <property type="project" value="TreeGrafter"/>
</dbReference>
<feature type="transmembrane region" description="Helical" evidence="11">
    <location>
        <begin position="294"/>
        <end position="314"/>
    </location>
</feature>
<dbReference type="Gene3D" id="3.30.460.20">
    <property type="entry name" value="CorA soluble domain-like"/>
    <property type="match status" value="1"/>
</dbReference>
<evidence type="ECO:0000256" key="11">
    <source>
        <dbReference type="SAM" id="Phobius"/>
    </source>
</evidence>
<dbReference type="GO" id="GO:0050897">
    <property type="term" value="F:cobalt ion binding"/>
    <property type="evidence" value="ECO:0007669"/>
    <property type="project" value="TreeGrafter"/>
</dbReference>
<dbReference type="AlphaFoldDB" id="A0A2Z2NJU7"/>
<evidence type="ECO:0000313" key="13">
    <source>
        <dbReference type="Proteomes" id="UP000250079"/>
    </source>
</evidence>
<dbReference type="PANTHER" id="PTHR46494:SF3">
    <property type="entry name" value="ZINC TRANSPORT PROTEIN ZNTB"/>
    <property type="match status" value="1"/>
</dbReference>
<gene>
    <name evidence="12" type="primary">zntB</name>
    <name evidence="12" type="ORF">IMCC3135_00135</name>
</gene>
<accession>A0A2Z2NJU7</accession>
<keyword evidence="3" id="KW-0813">Transport</keyword>
<evidence type="ECO:0000256" key="6">
    <source>
        <dbReference type="ARBA" id="ARBA00022692"/>
    </source>
</evidence>
<evidence type="ECO:0000256" key="3">
    <source>
        <dbReference type="ARBA" id="ARBA00022448"/>
    </source>
</evidence>
<dbReference type="SUPFAM" id="SSF144083">
    <property type="entry name" value="Magnesium transport protein CorA, transmembrane region"/>
    <property type="match status" value="1"/>
</dbReference>
<keyword evidence="6 11" id="KW-0812">Transmembrane</keyword>
<dbReference type="GO" id="GO:0015095">
    <property type="term" value="F:magnesium ion transmembrane transporter activity"/>
    <property type="evidence" value="ECO:0007669"/>
    <property type="project" value="TreeGrafter"/>
</dbReference>
<dbReference type="InterPro" id="IPR002523">
    <property type="entry name" value="MgTranspt_CorA/ZnTranspt_ZntB"/>
</dbReference>